<dbReference type="AlphaFoldDB" id="A0A2G6KG71"/>
<feature type="domain" description="Protein kinase" evidence="1">
    <location>
        <begin position="1"/>
        <end position="74"/>
    </location>
</feature>
<evidence type="ECO:0000259" key="1">
    <source>
        <dbReference type="PROSITE" id="PS50011"/>
    </source>
</evidence>
<sequence>MLLEDFRGESLNRILPHQSLDLQAVLQLVIHLAEILEHVHLAHIIHKDINSSNIVWNPATHQFKLNFQHNLFCR</sequence>
<dbReference type="EMBL" id="PDSK01000080">
    <property type="protein sequence ID" value="PIE34657.1"/>
    <property type="molecule type" value="Genomic_DNA"/>
</dbReference>
<comment type="caution">
    <text evidence="2">The sequence shown here is derived from an EMBL/GenBank/DDBJ whole genome shotgun (WGS) entry which is preliminary data.</text>
</comment>
<dbReference type="InterPro" id="IPR000719">
    <property type="entry name" value="Prot_kinase_dom"/>
</dbReference>
<evidence type="ECO:0000313" key="2">
    <source>
        <dbReference type="EMBL" id="PIE34657.1"/>
    </source>
</evidence>
<dbReference type="PROSITE" id="PS50011">
    <property type="entry name" value="PROTEIN_KINASE_DOM"/>
    <property type="match status" value="1"/>
</dbReference>
<dbReference type="Proteomes" id="UP000230821">
    <property type="component" value="Unassembled WGS sequence"/>
</dbReference>
<dbReference type="GO" id="GO:0005524">
    <property type="term" value="F:ATP binding"/>
    <property type="evidence" value="ECO:0007669"/>
    <property type="project" value="InterPro"/>
</dbReference>
<gene>
    <name evidence="2" type="ORF">CSA56_07150</name>
</gene>
<dbReference type="SUPFAM" id="SSF56112">
    <property type="entry name" value="Protein kinase-like (PK-like)"/>
    <property type="match status" value="1"/>
</dbReference>
<protein>
    <recommendedName>
        <fullName evidence="1">Protein kinase domain-containing protein</fullName>
    </recommendedName>
</protein>
<name>A0A2G6KG71_9BACT</name>
<accession>A0A2G6KG71</accession>
<organism evidence="2 3">
    <name type="scientific">candidate division KSB3 bacterium</name>
    <dbReference type="NCBI Taxonomy" id="2044937"/>
    <lineage>
        <taxon>Bacteria</taxon>
        <taxon>candidate division KSB3</taxon>
    </lineage>
</organism>
<dbReference type="GO" id="GO:0004672">
    <property type="term" value="F:protein kinase activity"/>
    <property type="evidence" value="ECO:0007669"/>
    <property type="project" value="InterPro"/>
</dbReference>
<proteinExistence type="predicted"/>
<evidence type="ECO:0000313" key="3">
    <source>
        <dbReference type="Proteomes" id="UP000230821"/>
    </source>
</evidence>
<reference evidence="2 3" key="1">
    <citation type="submission" date="2017-10" db="EMBL/GenBank/DDBJ databases">
        <title>Novel microbial diversity and functional potential in the marine mammal oral microbiome.</title>
        <authorList>
            <person name="Dudek N.K."/>
            <person name="Sun C.L."/>
            <person name="Burstein D."/>
            <person name="Kantor R.S."/>
            <person name="Aliaga Goltsman D.S."/>
            <person name="Bik E.M."/>
            <person name="Thomas B.C."/>
            <person name="Banfield J.F."/>
            <person name="Relman D.A."/>
        </authorList>
    </citation>
    <scope>NUCLEOTIDE SEQUENCE [LARGE SCALE GENOMIC DNA]</scope>
    <source>
        <strain evidence="2">DOLJORAL78_47_16</strain>
    </source>
</reference>
<dbReference type="InterPro" id="IPR011009">
    <property type="entry name" value="Kinase-like_dom_sf"/>
</dbReference>
<dbReference type="Gene3D" id="1.10.510.10">
    <property type="entry name" value="Transferase(Phosphotransferase) domain 1"/>
    <property type="match status" value="1"/>
</dbReference>